<dbReference type="RefSeq" id="WP_169699023.1">
    <property type="nucleotide sequence ID" value="NZ_LS974202.1"/>
</dbReference>
<gene>
    <name evidence="1" type="ORF">MESINF_1340</name>
</gene>
<sequence length="112" mass="13077">MPGKVERLESIRRTLAILLDDVQWKLDDVVLTIGDLIDEEKKLSLDALKNLGMLKRERREMLSIYLKAVEDRNEIVKRMVEDLWDVPENNLKEALEKLNELLKEEREPPGPA</sequence>
<protein>
    <submittedName>
        <fullName evidence="1">Uncharacterized protein</fullName>
    </submittedName>
</protein>
<accession>A0A7Z7PQT5</accession>
<reference evidence="1 2" key="1">
    <citation type="submission" date="2017-01" db="EMBL/GenBank/DDBJ databases">
        <authorList>
            <person name="Erauso G."/>
        </authorList>
    </citation>
    <scope>NUCLEOTIDE SEQUENCE [LARGE SCALE GENOMIC DNA]</scope>
    <source>
        <strain evidence="1">MESINF1</strain>
    </source>
</reference>
<organism evidence="1 2">
    <name type="scientific">Mesotoga infera</name>
    <dbReference type="NCBI Taxonomy" id="1236046"/>
    <lineage>
        <taxon>Bacteria</taxon>
        <taxon>Thermotogati</taxon>
        <taxon>Thermotogota</taxon>
        <taxon>Thermotogae</taxon>
        <taxon>Kosmotogales</taxon>
        <taxon>Kosmotogaceae</taxon>
        <taxon>Mesotoga</taxon>
    </lineage>
</organism>
<name>A0A7Z7PQT5_9BACT</name>
<proteinExistence type="predicted"/>
<evidence type="ECO:0000313" key="1">
    <source>
        <dbReference type="EMBL" id="SSC12784.1"/>
    </source>
</evidence>
<evidence type="ECO:0000313" key="2">
    <source>
        <dbReference type="Proteomes" id="UP000250796"/>
    </source>
</evidence>
<dbReference type="Proteomes" id="UP000250796">
    <property type="component" value="Chromosome MESINF"/>
</dbReference>
<dbReference type="KEGG" id="minf:MESINF_1340"/>
<dbReference type="EMBL" id="LS974202">
    <property type="protein sequence ID" value="SSC12784.1"/>
    <property type="molecule type" value="Genomic_DNA"/>
</dbReference>
<dbReference type="AlphaFoldDB" id="A0A7Z7PQT5"/>
<keyword evidence="2" id="KW-1185">Reference proteome</keyword>